<evidence type="ECO:0000313" key="10">
    <source>
        <dbReference type="EMBL" id="OYD14043.1"/>
    </source>
</evidence>
<evidence type="ECO:0000259" key="8">
    <source>
        <dbReference type="Pfam" id="PF21082"/>
    </source>
</evidence>
<dbReference type="Gene3D" id="2.30.30.60">
    <property type="match status" value="1"/>
</dbReference>
<dbReference type="GO" id="GO:0008381">
    <property type="term" value="F:mechanosensitive monoatomic ion channel activity"/>
    <property type="evidence" value="ECO:0007669"/>
    <property type="project" value="InterPro"/>
</dbReference>
<feature type="domain" description="Mechanosensitive ion channel transmembrane helices 2/3" evidence="9">
    <location>
        <begin position="90"/>
        <end position="130"/>
    </location>
</feature>
<dbReference type="Pfam" id="PF00924">
    <property type="entry name" value="MS_channel_2nd"/>
    <property type="match status" value="1"/>
</dbReference>
<dbReference type="SUPFAM" id="SSF82689">
    <property type="entry name" value="Mechanosensitive channel protein MscS (YggB), C-terminal domain"/>
    <property type="match status" value="1"/>
</dbReference>
<accession>A0A235BNH7</accession>
<dbReference type="InterPro" id="IPR049142">
    <property type="entry name" value="MS_channel_1st"/>
</dbReference>
<dbReference type="PANTHER" id="PTHR30460:SF0">
    <property type="entry name" value="MODERATE CONDUCTANCE MECHANOSENSITIVE CHANNEL YBIO"/>
    <property type="match status" value="1"/>
</dbReference>
<keyword evidence="6" id="KW-0472">Membrane</keyword>
<dbReference type="EMBL" id="NOZP01000183">
    <property type="protein sequence ID" value="OYD14043.1"/>
    <property type="molecule type" value="Genomic_DNA"/>
</dbReference>
<protein>
    <recommendedName>
        <fullName evidence="12">Mechanosensitive ion channel protein MscS</fullName>
    </recommendedName>
</protein>
<evidence type="ECO:0000256" key="2">
    <source>
        <dbReference type="ARBA" id="ARBA00008017"/>
    </source>
</evidence>
<dbReference type="GO" id="GO:0005886">
    <property type="term" value="C:plasma membrane"/>
    <property type="evidence" value="ECO:0007669"/>
    <property type="project" value="UniProtKB-SubCell"/>
</dbReference>
<evidence type="ECO:0000256" key="6">
    <source>
        <dbReference type="ARBA" id="ARBA00023136"/>
    </source>
</evidence>
<feature type="domain" description="Mechanosensitive ion channel MscS" evidence="7">
    <location>
        <begin position="131"/>
        <end position="193"/>
    </location>
</feature>
<evidence type="ECO:0000313" key="11">
    <source>
        <dbReference type="Proteomes" id="UP000215559"/>
    </source>
</evidence>
<comment type="similarity">
    <text evidence="2">Belongs to the MscS (TC 1.A.23) family.</text>
</comment>
<comment type="subcellular location">
    <subcellularLocation>
        <location evidence="1">Cell membrane</location>
        <topology evidence="1">Multi-pass membrane protein</topology>
    </subcellularLocation>
</comment>
<name>A0A235BNH7_UNCW3</name>
<dbReference type="SUPFAM" id="SSF50182">
    <property type="entry name" value="Sm-like ribonucleoproteins"/>
    <property type="match status" value="1"/>
</dbReference>
<evidence type="ECO:0000256" key="5">
    <source>
        <dbReference type="ARBA" id="ARBA00022989"/>
    </source>
</evidence>
<dbReference type="Pfam" id="PF21082">
    <property type="entry name" value="MS_channel_3rd"/>
    <property type="match status" value="1"/>
</dbReference>
<evidence type="ECO:0000256" key="4">
    <source>
        <dbReference type="ARBA" id="ARBA00022692"/>
    </source>
</evidence>
<dbReference type="InterPro" id="IPR006685">
    <property type="entry name" value="MscS_channel_2nd"/>
</dbReference>
<dbReference type="Gene3D" id="3.30.70.100">
    <property type="match status" value="1"/>
</dbReference>
<dbReference type="InterPro" id="IPR011066">
    <property type="entry name" value="MscS_channel_C_sf"/>
</dbReference>
<dbReference type="InterPro" id="IPR011014">
    <property type="entry name" value="MscS_channel_TM-2"/>
</dbReference>
<dbReference type="PANTHER" id="PTHR30460">
    <property type="entry name" value="MODERATE CONDUCTANCE MECHANOSENSITIVE CHANNEL YBIO"/>
    <property type="match status" value="1"/>
</dbReference>
<evidence type="ECO:0000256" key="3">
    <source>
        <dbReference type="ARBA" id="ARBA00022475"/>
    </source>
</evidence>
<feature type="domain" description="Mechanosensitive ion channel MscS C-terminal" evidence="8">
    <location>
        <begin position="203"/>
        <end position="286"/>
    </location>
</feature>
<dbReference type="InterPro" id="IPR045276">
    <property type="entry name" value="YbiO_bact"/>
</dbReference>
<comment type="caution">
    <text evidence="10">The sequence shown here is derived from an EMBL/GenBank/DDBJ whole genome shotgun (WGS) entry which is preliminary data.</text>
</comment>
<dbReference type="InterPro" id="IPR010920">
    <property type="entry name" value="LSM_dom_sf"/>
</dbReference>
<dbReference type="InterPro" id="IPR049278">
    <property type="entry name" value="MS_channel_C"/>
</dbReference>
<evidence type="ECO:0008006" key="12">
    <source>
        <dbReference type="Google" id="ProtNLM"/>
    </source>
</evidence>
<keyword evidence="4" id="KW-0812">Transmembrane</keyword>
<keyword evidence="3" id="KW-1003">Cell membrane</keyword>
<reference evidence="10 11" key="1">
    <citation type="submission" date="2017-07" db="EMBL/GenBank/DDBJ databases">
        <title>Recovery of genomes from metagenomes via a dereplication, aggregation, and scoring strategy.</title>
        <authorList>
            <person name="Sieber C.M."/>
            <person name="Probst A.J."/>
            <person name="Sharrar A."/>
            <person name="Thomas B.C."/>
            <person name="Hess M."/>
            <person name="Tringe S.G."/>
            <person name="Banfield J.F."/>
        </authorList>
    </citation>
    <scope>NUCLEOTIDE SEQUENCE [LARGE SCALE GENOMIC DNA]</scope>
    <source>
        <strain evidence="10">JGI_Cruoil_03_51_56</strain>
    </source>
</reference>
<dbReference type="Proteomes" id="UP000215559">
    <property type="component" value="Unassembled WGS sequence"/>
</dbReference>
<dbReference type="Pfam" id="PF21088">
    <property type="entry name" value="MS_channel_1st"/>
    <property type="match status" value="1"/>
</dbReference>
<sequence>MNWEYQVVTTGEGFNSMFWHELWQALRERFFAPERLADYAGKIVQLILIVGIAWFVSWIIGKVVVRLLRTRAKLLKERRARTLISLSRSVIRYGIFLVALVMCLRTLGVDYSAILAGAGVVGLAVGFGAQTLVRDFLSGFFLLFEDSISVGDSIAVGDVSGTVEKIGLRTTQVRSFDGILHTVPNGELTRFGNRNRGFMRAIVTVDLAYEQDAERGMSIASAVAEKWFQDNHDLALEPPQVQGLLNFGESGLSIRVVVKVKPMRHWAAERDLRVRLKKAFDEDGVEVPFPRQIVYLRHEKGKPARAD</sequence>
<dbReference type="SUPFAM" id="SSF82861">
    <property type="entry name" value="Mechanosensitive channel protein MscS (YggB), transmembrane region"/>
    <property type="match status" value="1"/>
</dbReference>
<proteinExistence type="inferred from homology"/>
<evidence type="ECO:0000256" key="1">
    <source>
        <dbReference type="ARBA" id="ARBA00004651"/>
    </source>
</evidence>
<keyword evidence="5" id="KW-1133">Transmembrane helix</keyword>
<dbReference type="Gene3D" id="1.10.287.1260">
    <property type="match status" value="1"/>
</dbReference>
<dbReference type="InterPro" id="IPR023408">
    <property type="entry name" value="MscS_beta-dom_sf"/>
</dbReference>
<organism evidence="10 11">
    <name type="scientific">candidate division WOR-3 bacterium JGI_Cruoil_03_51_56</name>
    <dbReference type="NCBI Taxonomy" id="1973747"/>
    <lineage>
        <taxon>Bacteria</taxon>
        <taxon>Bacteria division WOR-3</taxon>
    </lineage>
</organism>
<dbReference type="AlphaFoldDB" id="A0A235BNH7"/>
<evidence type="ECO:0000259" key="7">
    <source>
        <dbReference type="Pfam" id="PF00924"/>
    </source>
</evidence>
<gene>
    <name evidence="10" type="ORF">CH330_09560</name>
</gene>
<dbReference type="FunFam" id="2.30.30.60:FF:000001">
    <property type="entry name" value="MscS Mechanosensitive ion channel"/>
    <property type="match status" value="1"/>
</dbReference>
<evidence type="ECO:0000259" key="9">
    <source>
        <dbReference type="Pfam" id="PF21088"/>
    </source>
</evidence>